<dbReference type="RefSeq" id="WP_155702981.1">
    <property type="nucleotide sequence ID" value="NZ_CP034235.1"/>
</dbReference>
<keyword evidence="3" id="KW-1185">Reference proteome</keyword>
<dbReference type="AlphaFoldDB" id="A0A6B8RNH8"/>
<evidence type="ECO:0000313" key="3">
    <source>
        <dbReference type="Proteomes" id="UP000426246"/>
    </source>
</evidence>
<dbReference type="OrthoDB" id="9774911at2"/>
<dbReference type="Gene3D" id="2.120.10.30">
    <property type="entry name" value="TolB, C-terminal domain"/>
    <property type="match status" value="2"/>
</dbReference>
<protein>
    <submittedName>
        <fullName evidence="2">DUF3889 domain-containing protein</fullName>
    </submittedName>
</protein>
<dbReference type="InterPro" id="IPR024987">
    <property type="entry name" value="DUF3889"/>
</dbReference>
<dbReference type="PANTHER" id="PTHR36842:SF1">
    <property type="entry name" value="PROTEIN TOLB"/>
    <property type="match status" value="1"/>
</dbReference>
<name>A0A6B8RNH8_9BACL</name>
<organism evidence="2 3">
    <name type="scientific">Paenibacillus psychroresistens</name>
    <dbReference type="NCBI Taxonomy" id="1778678"/>
    <lineage>
        <taxon>Bacteria</taxon>
        <taxon>Bacillati</taxon>
        <taxon>Bacillota</taxon>
        <taxon>Bacilli</taxon>
        <taxon>Bacillales</taxon>
        <taxon>Paenibacillaceae</taxon>
        <taxon>Paenibacillus</taxon>
    </lineage>
</organism>
<keyword evidence="1" id="KW-0732">Signal</keyword>
<dbReference type="InterPro" id="IPR011042">
    <property type="entry name" value="6-blade_b-propeller_TolB-like"/>
</dbReference>
<dbReference type="SUPFAM" id="SSF82171">
    <property type="entry name" value="DPP6 N-terminal domain-like"/>
    <property type="match status" value="1"/>
</dbReference>
<dbReference type="Pfam" id="PF13028">
    <property type="entry name" value="DUF3889"/>
    <property type="match status" value="1"/>
</dbReference>
<feature type="chain" id="PRO_5025517243" evidence="1">
    <location>
        <begin position="24"/>
        <end position="500"/>
    </location>
</feature>
<dbReference type="Gene3D" id="3.10.450.390">
    <property type="entry name" value="Protein of unknown function DUF3889"/>
    <property type="match status" value="1"/>
</dbReference>
<dbReference type="KEGG" id="ppsc:EHS13_24825"/>
<gene>
    <name evidence="2" type="ORF">EHS13_24825</name>
</gene>
<reference evidence="3" key="1">
    <citation type="submission" date="2018-11" db="EMBL/GenBank/DDBJ databases">
        <title>Complete genome sequence of Paenibacillus sp. ML311-T8.</title>
        <authorList>
            <person name="Nam Y.-D."/>
            <person name="Kang J."/>
            <person name="Chung W.-H."/>
            <person name="Park Y.S."/>
        </authorList>
    </citation>
    <scope>NUCLEOTIDE SEQUENCE [LARGE SCALE GENOMIC DNA]</scope>
    <source>
        <strain evidence="3">ML311-T8</strain>
    </source>
</reference>
<sequence>MFKLIVLICCFLPTLLLSTHVYAHKDEALKVAFIRGGELWVKQADKELQLTHENPVFDPKWSYNGAFIAYSSGKDADSISVYSFKTNKSYSVAKGGSHYEWAPTSNILAFQIQSLLNTTNVHDEPTSHFENVSFGVGNYSWLPDGKGFLVSSSASLLPTGWTQIGLFLVPLDAHADPAKAKPLYTLPPESKDFFAVSTSSFKWSADGKWIAFVAEPTASLASDQSTLCLLSADAKTFKTVAKMLHYEDWFQWAPTRSSIAYIQGEDRQIDRNKRLKVIDLPSFKESSLGAKGYVDQGFTWINDQAITLSRAKENLGAYNAVPKNLPALFKVQLANNQQKQLTYPPKNSGDFSPFSLINSQKLTWFHSDEKLSNLWTANLDVSKARELIHNVDLGMSYYGKIFANSVIDWYEPDDKKTIAVLTGEPSYAKWGKLAMSQVKNKYQADIVDYKHLGRKEISPKIAEEDFKFWLRSGSREFGVFVQIRFESSTEKVQSISIQEG</sequence>
<accession>A0A6B8RNH8</accession>
<dbReference type="Proteomes" id="UP000426246">
    <property type="component" value="Chromosome"/>
</dbReference>
<proteinExistence type="predicted"/>
<dbReference type="EMBL" id="CP034235">
    <property type="protein sequence ID" value="QGQ97880.1"/>
    <property type="molecule type" value="Genomic_DNA"/>
</dbReference>
<evidence type="ECO:0000313" key="2">
    <source>
        <dbReference type="EMBL" id="QGQ97880.1"/>
    </source>
</evidence>
<dbReference type="PANTHER" id="PTHR36842">
    <property type="entry name" value="PROTEIN TOLB HOMOLOG"/>
    <property type="match status" value="1"/>
</dbReference>
<feature type="signal peptide" evidence="1">
    <location>
        <begin position="1"/>
        <end position="23"/>
    </location>
</feature>
<evidence type="ECO:0000256" key="1">
    <source>
        <dbReference type="SAM" id="SignalP"/>
    </source>
</evidence>